<accession>A0A059FR94</accession>
<proteinExistence type="predicted"/>
<sequence length="90" mass="9904">MRRPRLVLADEPTSALDPETESRILGELKIAFGEATLILASHRLRSVRHMDMIVVMSKGRVVETGTHDALMAAGSAYAQMWQIQEGGQEA</sequence>
<dbReference type="InterPro" id="IPR027417">
    <property type="entry name" value="P-loop_NTPase"/>
</dbReference>
<name>A0A059FR94_9PROT</name>
<keyword evidence="1" id="KW-0547">Nucleotide-binding</keyword>
<dbReference type="AlphaFoldDB" id="A0A059FR94"/>
<dbReference type="GO" id="GO:0005524">
    <property type="term" value="F:ATP binding"/>
    <property type="evidence" value="ECO:0007669"/>
    <property type="project" value="UniProtKB-KW"/>
</dbReference>
<dbReference type="PATRIC" id="fig|1280951.3.peg.2137"/>
<keyword evidence="2" id="KW-1185">Reference proteome</keyword>
<dbReference type="InterPro" id="IPR039421">
    <property type="entry name" value="Type_1_exporter"/>
</dbReference>
<evidence type="ECO:0000313" key="2">
    <source>
        <dbReference type="Proteomes" id="UP000025061"/>
    </source>
</evidence>
<dbReference type="EMBL" id="ARYI01000008">
    <property type="protein sequence ID" value="KCZ93127.1"/>
    <property type="molecule type" value="Genomic_DNA"/>
</dbReference>
<dbReference type="Gene3D" id="3.40.50.300">
    <property type="entry name" value="P-loop containing nucleotide triphosphate hydrolases"/>
    <property type="match status" value="1"/>
</dbReference>
<evidence type="ECO:0000313" key="1">
    <source>
        <dbReference type="EMBL" id="KCZ93127.1"/>
    </source>
</evidence>
<gene>
    <name evidence="1" type="ORF">HHI_10599</name>
</gene>
<dbReference type="PANTHER" id="PTHR43394:SF1">
    <property type="entry name" value="ATP-BINDING CASSETTE SUB-FAMILY B MEMBER 10, MITOCHONDRIAL"/>
    <property type="match status" value="1"/>
</dbReference>
<dbReference type="GO" id="GO:0015421">
    <property type="term" value="F:ABC-type oligopeptide transporter activity"/>
    <property type="evidence" value="ECO:0007669"/>
    <property type="project" value="TreeGrafter"/>
</dbReference>
<dbReference type="SUPFAM" id="SSF52540">
    <property type="entry name" value="P-loop containing nucleoside triphosphate hydrolases"/>
    <property type="match status" value="1"/>
</dbReference>
<organism evidence="1 2">
    <name type="scientific">Hyphomonas hirschiana VP5</name>
    <dbReference type="NCBI Taxonomy" id="1280951"/>
    <lineage>
        <taxon>Bacteria</taxon>
        <taxon>Pseudomonadati</taxon>
        <taxon>Pseudomonadota</taxon>
        <taxon>Alphaproteobacteria</taxon>
        <taxon>Hyphomonadales</taxon>
        <taxon>Hyphomonadaceae</taxon>
        <taxon>Hyphomonas</taxon>
    </lineage>
</organism>
<dbReference type="Proteomes" id="UP000025061">
    <property type="component" value="Unassembled WGS sequence"/>
</dbReference>
<reference evidence="1 2" key="1">
    <citation type="submission" date="2013-04" db="EMBL/GenBank/DDBJ databases">
        <title>Hyphomonas hirschiana VP5 Genome Sequencing.</title>
        <authorList>
            <person name="Lai Q."/>
            <person name="Shao Z."/>
        </authorList>
    </citation>
    <scope>NUCLEOTIDE SEQUENCE [LARGE SCALE GENOMIC DNA]</scope>
    <source>
        <strain evidence="1 2">VP5</strain>
    </source>
</reference>
<protein>
    <submittedName>
        <fullName evidence="1">ABC transporter ATP-binding protein</fullName>
    </submittedName>
</protein>
<dbReference type="PANTHER" id="PTHR43394">
    <property type="entry name" value="ATP-DEPENDENT PERMEASE MDL1, MITOCHONDRIAL"/>
    <property type="match status" value="1"/>
</dbReference>
<keyword evidence="1" id="KW-0067">ATP-binding</keyword>
<comment type="caution">
    <text evidence="1">The sequence shown here is derived from an EMBL/GenBank/DDBJ whole genome shotgun (WGS) entry which is preliminary data.</text>
</comment>